<comment type="subunit">
    <text evidence="7">Homodimer.</text>
</comment>
<dbReference type="Pfam" id="PF02463">
    <property type="entry name" value="SMC_N"/>
    <property type="match status" value="2"/>
</dbReference>
<keyword evidence="10" id="KW-1185">Reference proteome</keyword>
<keyword evidence="6 7" id="KW-0238">DNA-binding</keyword>
<dbReference type="FunFam" id="3.40.50.300:FF:000901">
    <property type="entry name" value="Chromosome partition protein Smc"/>
    <property type="match status" value="1"/>
</dbReference>
<evidence type="ECO:0000313" key="9">
    <source>
        <dbReference type="EMBL" id="MBC8590482.1"/>
    </source>
</evidence>
<dbReference type="InterPro" id="IPR003395">
    <property type="entry name" value="RecF/RecN/SMC_N"/>
</dbReference>
<dbReference type="InterPro" id="IPR027417">
    <property type="entry name" value="P-loop_NTPase"/>
</dbReference>
<evidence type="ECO:0000256" key="1">
    <source>
        <dbReference type="ARBA" id="ARBA00004496"/>
    </source>
</evidence>
<dbReference type="Gene3D" id="3.40.50.300">
    <property type="entry name" value="P-loop containing nucleotide triphosphate hydrolases"/>
    <property type="match status" value="2"/>
</dbReference>
<dbReference type="GO" id="GO:0016887">
    <property type="term" value="F:ATP hydrolysis activity"/>
    <property type="evidence" value="ECO:0007669"/>
    <property type="project" value="InterPro"/>
</dbReference>
<dbReference type="Gene3D" id="3.30.70.1620">
    <property type="match status" value="1"/>
</dbReference>
<comment type="caution">
    <text evidence="9">The sequence shown here is derived from an EMBL/GenBank/DDBJ whole genome shotgun (WGS) entry which is preliminary data.</text>
</comment>
<dbReference type="PANTHER" id="PTHR43977">
    <property type="entry name" value="STRUCTURAL MAINTENANCE OF CHROMOSOMES PROTEIN 3"/>
    <property type="match status" value="1"/>
</dbReference>
<evidence type="ECO:0000256" key="2">
    <source>
        <dbReference type="ARBA" id="ARBA00022490"/>
    </source>
</evidence>
<dbReference type="Pfam" id="PF06470">
    <property type="entry name" value="SMC_hinge"/>
    <property type="match status" value="1"/>
</dbReference>
<feature type="coiled-coil region" evidence="7">
    <location>
        <begin position="677"/>
        <end position="767"/>
    </location>
</feature>
<gene>
    <name evidence="7 9" type="primary">smc</name>
    <name evidence="9" type="ORF">H8689_04985</name>
</gene>
<feature type="coiled-coil region" evidence="7">
    <location>
        <begin position="803"/>
        <end position="886"/>
    </location>
</feature>
<dbReference type="GO" id="GO:0006260">
    <property type="term" value="P:DNA replication"/>
    <property type="evidence" value="ECO:0007669"/>
    <property type="project" value="UniProtKB-UniRule"/>
</dbReference>
<feature type="coiled-coil region" evidence="7">
    <location>
        <begin position="996"/>
        <end position="1033"/>
    </location>
</feature>
<dbReference type="AlphaFoldDB" id="A0A926F1W1"/>
<keyword evidence="4 7" id="KW-0067">ATP-binding</keyword>
<dbReference type="InterPro" id="IPR011890">
    <property type="entry name" value="SMC_prok"/>
</dbReference>
<dbReference type="GO" id="GO:0005737">
    <property type="term" value="C:cytoplasm"/>
    <property type="evidence" value="ECO:0007669"/>
    <property type="project" value="UniProtKB-SubCell"/>
</dbReference>
<evidence type="ECO:0000256" key="3">
    <source>
        <dbReference type="ARBA" id="ARBA00022741"/>
    </source>
</evidence>
<comment type="function">
    <text evidence="7">Required for chromosome condensation and partitioning.</text>
</comment>
<keyword evidence="5 7" id="KW-0175">Coiled coil</keyword>
<dbReference type="CDD" id="cd03278">
    <property type="entry name" value="ABC_SMC_barmotin"/>
    <property type="match status" value="2"/>
</dbReference>
<evidence type="ECO:0000256" key="7">
    <source>
        <dbReference type="HAMAP-Rule" id="MF_01894"/>
    </source>
</evidence>
<dbReference type="GO" id="GO:0005524">
    <property type="term" value="F:ATP binding"/>
    <property type="evidence" value="ECO:0007669"/>
    <property type="project" value="UniProtKB-UniRule"/>
</dbReference>
<keyword evidence="2 7" id="KW-0963">Cytoplasm</keyword>
<dbReference type="GO" id="GO:0007059">
    <property type="term" value="P:chromosome segregation"/>
    <property type="evidence" value="ECO:0007669"/>
    <property type="project" value="UniProtKB-UniRule"/>
</dbReference>
<evidence type="ECO:0000313" key="10">
    <source>
        <dbReference type="Proteomes" id="UP000601522"/>
    </source>
</evidence>
<dbReference type="InterPro" id="IPR010935">
    <property type="entry name" value="SMC_hinge"/>
</dbReference>
<feature type="coiled-coil region" evidence="7">
    <location>
        <begin position="167"/>
        <end position="275"/>
    </location>
</feature>
<accession>A0A926F1W1</accession>
<dbReference type="GO" id="GO:0003677">
    <property type="term" value="F:DNA binding"/>
    <property type="evidence" value="ECO:0007669"/>
    <property type="project" value="UniProtKB-UniRule"/>
</dbReference>
<dbReference type="Gene3D" id="1.20.1060.20">
    <property type="match status" value="1"/>
</dbReference>
<evidence type="ECO:0000259" key="8">
    <source>
        <dbReference type="SMART" id="SM00968"/>
    </source>
</evidence>
<dbReference type="SUPFAM" id="SSF52540">
    <property type="entry name" value="P-loop containing nucleoside triphosphate hydrolases"/>
    <property type="match status" value="1"/>
</dbReference>
<feature type="domain" description="SMC hinge" evidence="8">
    <location>
        <begin position="525"/>
        <end position="642"/>
    </location>
</feature>
<dbReference type="FunFam" id="3.40.50.300:FF:000984">
    <property type="entry name" value="Chromosome partition protein Smc"/>
    <property type="match status" value="1"/>
</dbReference>
<dbReference type="RefSeq" id="WP_249323324.1">
    <property type="nucleotide sequence ID" value="NZ_JACRTK010000002.1"/>
</dbReference>
<dbReference type="SMART" id="SM00968">
    <property type="entry name" value="SMC_hinge"/>
    <property type="match status" value="1"/>
</dbReference>
<dbReference type="GO" id="GO:0007062">
    <property type="term" value="P:sister chromatid cohesion"/>
    <property type="evidence" value="ECO:0007669"/>
    <property type="project" value="InterPro"/>
</dbReference>
<dbReference type="GO" id="GO:0005694">
    <property type="term" value="C:chromosome"/>
    <property type="evidence" value="ECO:0007669"/>
    <property type="project" value="InterPro"/>
</dbReference>
<dbReference type="NCBIfam" id="TIGR02168">
    <property type="entry name" value="SMC_prok_B"/>
    <property type="match status" value="1"/>
</dbReference>
<dbReference type="EMBL" id="JACRTK010000002">
    <property type="protein sequence ID" value="MBC8590482.1"/>
    <property type="molecule type" value="Genomic_DNA"/>
</dbReference>
<comment type="similarity">
    <text evidence="7">Belongs to the SMC family.</text>
</comment>
<dbReference type="SUPFAM" id="SSF75553">
    <property type="entry name" value="Smc hinge domain"/>
    <property type="match status" value="1"/>
</dbReference>
<comment type="domain">
    <text evidence="7">Contains large globular domains required for ATP hydrolysis at each terminus and a third globular domain forming a flexible hinge near the middle of the molecule. These domains are separated by coiled-coil structures.</text>
</comment>
<dbReference type="GO" id="GO:0030261">
    <property type="term" value="P:chromosome condensation"/>
    <property type="evidence" value="ECO:0007669"/>
    <property type="project" value="InterPro"/>
</dbReference>
<feature type="coiled-coil region" evidence="7">
    <location>
        <begin position="364"/>
        <end position="485"/>
    </location>
</feature>
<proteinExistence type="inferred from homology"/>
<evidence type="ECO:0000256" key="4">
    <source>
        <dbReference type="ARBA" id="ARBA00022840"/>
    </source>
</evidence>
<dbReference type="InterPro" id="IPR036277">
    <property type="entry name" value="SMC_hinge_sf"/>
</dbReference>
<dbReference type="InterPro" id="IPR024704">
    <property type="entry name" value="SMC"/>
</dbReference>
<dbReference type="PIRSF" id="PIRSF005719">
    <property type="entry name" value="SMC"/>
    <property type="match status" value="1"/>
</dbReference>
<evidence type="ECO:0000256" key="6">
    <source>
        <dbReference type="ARBA" id="ARBA00023125"/>
    </source>
</evidence>
<sequence length="1192" mass="138277">MYLKKVEIQGFKSFADKTEIKFNNDITAIVGPNGSGKSNITDAIRWVLGEQSIKNLRGGKMEDVIFSGTDKRRPLGFAEVTIFFDNQDGDIPMDYNEVAITRRIFRSGESEYYINKNSCRLKDIRELFMDTGIGKDGYSIIGQGRIDEILSNKPEDRRNIFEEAAGIIKYKSKKEEAERKLKSTEENIIRIRDLIHEISNQAETLEKESKKATDFIKIYDELKELEVNLYTKDIKKYKNQINEIKVDVNKLSSEIKDLENRKVKIEKEFNLSKSNIEDIDGSIKVLNDNRIKVIQSYEKDKNQISIILEKEKFYKRDIERLSKERELLDNSIKRLSDETLEDQEQRLNILDKYETLKTGFALKNEQLNSINTELLELEESLEKRKNEALEVYNKISQKKSELNSIDSLNANIDKRLNQLKLEIHEIDEDRKKCEINQKDITKKENKLKEILKDLNLKYENYQSEKNHLEKEFEELLEKIKSKEIMLQGILSSYNLYKNMEEGYEGYYKSVKNLLKGIKYKKIDGKGFIGIVAELLKVDEVYEKAIDISLGSSLQNIVMETELDAKLSIDYLKSNNMGRVTFLPLDTIKGNSLNIDLDSLYSYGFLGLGHNLIEYDCKYEDIFKYLLGRTIIVDNINNAIRLANRYKHRYKIVTLEGDVLNPGGSLTGGSYNNNAISLISRKNKIDSLKNQIDDLRTRLSEFENRKTGLWKHIQEKDRLIIKVSTDIKQIEQDIKNIYRENESYKNELYRLDKDANRVSDEIKILQEESSTLISKGKEDNIFLRELIKESNIIKDDINYISSDVKDKKSEKENLSNEVSDLRISINTIENKLKSVELNIQNKLSQKEEAKISSEEKKEMLIFIDNELKNIENEKALLLNQIELKNKEENRISKKLESFTLKKEEQTQKFYKQQESLEEINHSINILERQKNSSDLKLSKFELQLENIFTKLHDEYELTFENALEIEKELIDTSAAREHISKLKKKIKSLGNVNLGSIEEYKNTKERLEFIMSQHEDLINSKEDLRKIIKDMEKKMRVQFIESFNNINSNFSKVFSILFNGGKASLELNGDENILNSGIEIQVQPPGKKLQNLSLLSGGEKSLTAVALLFAILQTKPSPFCILDEIDAALDESNISRYIGYLKKFNNDTQFIMITHRKTTMEAANVLYGVTMTEEGVSKLISVKLKDYTESLVS</sequence>
<keyword evidence="3 7" id="KW-0547">Nucleotide-binding</keyword>
<reference evidence="9 10" key="1">
    <citation type="submission" date="2020-08" db="EMBL/GenBank/DDBJ databases">
        <title>Genome public.</title>
        <authorList>
            <person name="Liu C."/>
            <person name="Sun Q."/>
        </authorList>
    </citation>
    <scope>NUCLEOTIDE SEQUENCE [LARGE SCALE GENOMIC DNA]</scope>
    <source>
        <strain evidence="9 10">NSJ-26</strain>
    </source>
</reference>
<dbReference type="Proteomes" id="UP000601522">
    <property type="component" value="Unassembled WGS sequence"/>
</dbReference>
<dbReference type="HAMAP" id="MF_01894">
    <property type="entry name" value="Smc_prok"/>
    <property type="match status" value="1"/>
</dbReference>
<comment type="subcellular location">
    <subcellularLocation>
        <location evidence="1 7">Cytoplasm</location>
    </subcellularLocation>
</comment>
<protein>
    <recommendedName>
        <fullName evidence="7">Chromosome partition protein Smc</fullName>
    </recommendedName>
</protein>
<evidence type="ECO:0000256" key="5">
    <source>
        <dbReference type="ARBA" id="ARBA00023054"/>
    </source>
</evidence>
<organism evidence="9 10">
    <name type="scientific">Wansuia hejianensis</name>
    <dbReference type="NCBI Taxonomy" id="2763667"/>
    <lineage>
        <taxon>Bacteria</taxon>
        <taxon>Bacillati</taxon>
        <taxon>Bacillota</taxon>
        <taxon>Clostridia</taxon>
        <taxon>Lachnospirales</taxon>
        <taxon>Lachnospiraceae</taxon>
        <taxon>Wansuia</taxon>
    </lineage>
</organism>
<feature type="binding site" evidence="7">
    <location>
        <begin position="32"/>
        <end position="39"/>
    </location>
    <ligand>
        <name>ATP</name>
        <dbReference type="ChEBI" id="CHEBI:30616"/>
    </ligand>
</feature>
<name>A0A926F1W1_9FIRM</name>